<keyword evidence="1" id="KW-0472">Membrane</keyword>
<feature type="transmembrane region" description="Helical" evidence="1">
    <location>
        <begin position="415"/>
        <end position="432"/>
    </location>
</feature>
<feature type="transmembrane region" description="Helical" evidence="1">
    <location>
        <begin position="390"/>
        <end position="409"/>
    </location>
</feature>
<feature type="transmembrane region" description="Helical" evidence="1">
    <location>
        <begin position="195"/>
        <end position="225"/>
    </location>
</feature>
<dbReference type="InterPro" id="IPR018580">
    <property type="entry name" value="Uncharacterised_YfhO"/>
</dbReference>
<keyword evidence="1" id="KW-0812">Transmembrane</keyword>
<dbReference type="PANTHER" id="PTHR38454:SF1">
    <property type="entry name" value="INTEGRAL MEMBRANE PROTEIN"/>
    <property type="match status" value="1"/>
</dbReference>
<gene>
    <name evidence="2" type="ORF">Q783_08310</name>
</gene>
<evidence type="ECO:0008006" key="4">
    <source>
        <dbReference type="Google" id="ProtNLM"/>
    </source>
</evidence>
<dbReference type="Pfam" id="PF09586">
    <property type="entry name" value="YfhO"/>
    <property type="match status" value="1"/>
</dbReference>
<feature type="transmembrane region" description="Helical" evidence="1">
    <location>
        <begin position="303"/>
        <end position="323"/>
    </location>
</feature>
<dbReference type="PANTHER" id="PTHR38454">
    <property type="entry name" value="INTEGRAL MEMBRANE PROTEIN-RELATED"/>
    <property type="match status" value="1"/>
</dbReference>
<feature type="transmembrane region" description="Helical" evidence="1">
    <location>
        <begin position="448"/>
        <end position="466"/>
    </location>
</feature>
<proteinExistence type="predicted"/>
<dbReference type="EMBL" id="CP006812">
    <property type="protein sequence ID" value="AGY82189.1"/>
    <property type="molecule type" value="Genomic_DNA"/>
</dbReference>
<evidence type="ECO:0000256" key="1">
    <source>
        <dbReference type="SAM" id="Phobius"/>
    </source>
</evidence>
<dbReference type="RefSeq" id="WP_023178797.1">
    <property type="nucleotide sequence ID" value="NC_022606.1"/>
</dbReference>
<reference evidence="2 3" key="1">
    <citation type="journal article" date="2013" name="Genome Announc.">
        <title>Complete Genome Sequence of Carnobacterium gilichinskyi Strain WN1359T (DSM 27470T).</title>
        <authorList>
            <person name="Leonard M.T."/>
            <person name="Panayotova N."/>
            <person name="Farmerie W.G."/>
            <person name="Triplett E.W."/>
            <person name="Nicholson W.L."/>
        </authorList>
    </citation>
    <scope>NUCLEOTIDE SEQUENCE [LARGE SCALE GENOMIC DNA]</scope>
    <source>
        <strain evidence="2 3">WN1359</strain>
    </source>
</reference>
<feature type="transmembrane region" description="Helical" evidence="1">
    <location>
        <begin position="888"/>
        <end position="910"/>
    </location>
</feature>
<keyword evidence="1" id="KW-1133">Transmembrane helix</keyword>
<feature type="transmembrane region" description="Helical" evidence="1">
    <location>
        <begin position="361"/>
        <end position="378"/>
    </location>
</feature>
<dbReference type="Proteomes" id="UP000017469">
    <property type="component" value="Chromosome"/>
</dbReference>
<feature type="transmembrane region" description="Helical" evidence="1">
    <location>
        <begin position="335"/>
        <end position="355"/>
    </location>
</feature>
<feature type="transmembrane region" description="Helical" evidence="1">
    <location>
        <begin position="20"/>
        <end position="40"/>
    </location>
</feature>
<accession>U5SA87</accession>
<feature type="transmembrane region" description="Helical" evidence="1">
    <location>
        <begin position="170"/>
        <end position="189"/>
    </location>
</feature>
<feature type="transmembrane region" description="Helical" evidence="1">
    <location>
        <begin position="246"/>
        <end position="269"/>
    </location>
</feature>
<feature type="transmembrane region" description="Helical" evidence="1">
    <location>
        <begin position="117"/>
        <end position="137"/>
    </location>
</feature>
<name>U5SA87_9LACT</name>
<feature type="transmembrane region" description="Helical" evidence="1">
    <location>
        <begin position="91"/>
        <end position="110"/>
    </location>
</feature>
<dbReference type="PATRIC" id="fig|1266845.5.peg.1553"/>
<dbReference type="eggNOG" id="COG4485">
    <property type="taxonomic scope" value="Bacteria"/>
</dbReference>
<protein>
    <recommendedName>
        <fullName evidence="4">YfhO family protein</fullName>
    </recommendedName>
</protein>
<dbReference type="KEGG" id="caw:Q783_08310"/>
<evidence type="ECO:0000313" key="3">
    <source>
        <dbReference type="Proteomes" id="UP000017469"/>
    </source>
</evidence>
<feature type="transmembrane region" description="Helical" evidence="1">
    <location>
        <begin position="143"/>
        <end position="163"/>
    </location>
</feature>
<organism evidence="2 3">
    <name type="scientific">Carnobacterium inhibens subsp. gilichinskyi</name>
    <dbReference type="NCBI Taxonomy" id="1266845"/>
    <lineage>
        <taxon>Bacteria</taxon>
        <taxon>Bacillati</taxon>
        <taxon>Bacillota</taxon>
        <taxon>Bacilli</taxon>
        <taxon>Lactobacillales</taxon>
        <taxon>Carnobacteriaceae</taxon>
        <taxon>Carnobacterium</taxon>
    </lineage>
</organism>
<dbReference type="HOGENOM" id="CLU_008413_1_0_9"/>
<sequence length="918" mass="104613">MLNAFSDNLFEERKITKRTFALYTGLFLVMIIGIYSYFIVLQKSFIWEGDGYSQHYLIFKDYLSSIRSFLAQPSAGFQFWDWSIGMGSDLFAAYGYYVLGDPFVYLGLLFPVSMTELAFHVLVLLRVYCIGAAFLTYCRRMNVSSSGALVGTMMYTFTFYVILNVTRHPFFLMPMIFFPLLCLGIEKILHNESNLLFIFMIFISACSNFYFFYMLSVLIFIYAVIRYFHLYGMKKMKLLFHYIWKSVYSYLIGLLLSGFLFMPIVWGFLQSSREPGKFASGLTLYPVKYYFSLIANLFVSERYLWTVFGFSAFVLLLIPILWIRRKTFGFISSSLALFSIMLLLPAFGSVMNGFAGPYNRWTFVLPMFFSLGAAMLYNQRFHLEKKELKAMGCMLTLYSLVMILIGSVIGFRLAYAMPIFFALVLFVLLLVANKQRAAQSLTIKGKKLYSAALLVLIMGNLAYNAMDYYYPWGQDTLDLSLDYGTVDEDYLMTFDQLEQELPESKDISRIGVTSKDNHVKNQMVGLNQMGLNSYLSVTNGAISDFARLMETGQFQLIQPLRNGFDDRRVANNVLGVRYIITKAANEKYLPYGYDVVKETDSNYIVAETQDYFPFAYANTTYLTKESIKKLNPIERELFLSYGVILDSESDKVKELDAFNQELSVDEVEHQIISADSTKATVEQNEIHVIENNGTIELVLDDPSAVQNAEVYVYLEGLDFTPKVSDPLTGTPTSYSAKVAFGEQKKTIYQSNLLSFSSYFKRTKMLFNMGYQEGNAQEDTISIQFSKAGEYKIEDITVLSVPLDSTYSDRVAEKRDQQLMIETFDNHIVSGSIDLSVPSILTTTIPYTKGWKAEVNGEKVETIQVNEGFIGIPLQAGPSNVTFTYQTPFLRLGIGASLLGLVLVIFNTLFWNKPDKKTT</sequence>
<dbReference type="AlphaFoldDB" id="U5SA87"/>
<dbReference type="STRING" id="1266845.Q783_08310"/>
<evidence type="ECO:0000313" key="2">
    <source>
        <dbReference type="EMBL" id="AGY82189.1"/>
    </source>
</evidence>